<evidence type="ECO:0000256" key="7">
    <source>
        <dbReference type="SAM" id="Phobius"/>
    </source>
</evidence>
<feature type="transmembrane region" description="Helical" evidence="7">
    <location>
        <begin position="160"/>
        <end position="188"/>
    </location>
</feature>
<feature type="transmembrane region" description="Helical" evidence="7">
    <location>
        <begin position="314"/>
        <end position="336"/>
    </location>
</feature>
<feature type="region of interest" description="Disordered" evidence="6">
    <location>
        <begin position="1"/>
        <end position="23"/>
    </location>
</feature>
<dbReference type="EMBL" id="JAFEKC020000017">
    <property type="protein sequence ID" value="KAK0510295.1"/>
    <property type="molecule type" value="Genomic_DNA"/>
</dbReference>
<keyword evidence="2" id="KW-0813">Transport</keyword>
<evidence type="ECO:0000313" key="9">
    <source>
        <dbReference type="Proteomes" id="UP001166286"/>
    </source>
</evidence>
<feature type="transmembrane region" description="Helical" evidence="7">
    <location>
        <begin position="447"/>
        <end position="465"/>
    </location>
</feature>
<dbReference type="AlphaFoldDB" id="A0AA39QW60"/>
<accession>A0AA39QW60</accession>
<feature type="transmembrane region" description="Helical" evidence="7">
    <location>
        <begin position="365"/>
        <end position="387"/>
    </location>
</feature>
<feature type="transmembrane region" description="Helical" evidence="7">
    <location>
        <begin position="274"/>
        <end position="293"/>
    </location>
</feature>
<evidence type="ECO:0000256" key="2">
    <source>
        <dbReference type="ARBA" id="ARBA00022448"/>
    </source>
</evidence>
<evidence type="ECO:0008006" key="10">
    <source>
        <dbReference type="Google" id="ProtNLM"/>
    </source>
</evidence>
<comment type="caution">
    <text evidence="8">The sequence shown here is derived from an EMBL/GenBank/DDBJ whole genome shotgun (WGS) entry which is preliminary data.</text>
</comment>
<keyword evidence="3 7" id="KW-0812">Transmembrane</keyword>
<dbReference type="GO" id="GO:0016020">
    <property type="term" value="C:membrane"/>
    <property type="evidence" value="ECO:0007669"/>
    <property type="project" value="UniProtKB-SubCell"/>
</dbReference>
<feature type="transmembrane region" description="Helical" evidence="7">
    <location>
        <begin position="535"/>
        <end position="554"/>
    </location>
</feature>
<gene>
    <name evidence="8" type="ORF">JMJ35_007689</name>
</gene>
<evidence type="ECO:0000256" key="1">
    <source>
        <dbReference type="ARBA" id="ARBA00004141"/>
    </source>
</evidence>
<feature type="transmembrane region" description="Helical" evidence="7">
    <location>
        <begin position="501"/>
        <end position="523"/>
    </location>
</feature>
<comment type="subcellular location">
    <subcellularLocation>
        <location evidence="1">Membrane</location>
        <topology evidence="1">Multi-pass membrane protein</topology>
    </subcellularLocation>
</comment>
<evidence type="ECO:0000256" key="4">
    <source>
        <dbReference type="ARBA" id="ARBA00022989"/>
    </source>
</evidence>
<organism evidence="8 9">
    <name type="scientific">Cladonia borealis</name>
    <dbReference type="NCBI Taxonomy" id="184061"/>
    <lineage>
        <taxon>Eukaryota</taxon>
        <taxon>Fungi</taxon>
        <taxon>Dikarya</taxon>
        <taxon>Ascomycota</taxon>
        <taxon>Pezizomycotina</taxon>
        <taxon>Lecanoromycetes</taxon>
        <taxon>OSLEUM clade</taxon>
        <taxon>Lecanoromycetidae</taxon>
        <taxon>Lecanorales</taxon>
        <taxon>Lecanorineae</taxon>
        <taxon>Cladoniaceae</taxon>
        <taxon>Cladonia</taxon>
    </lineage>
</organism>
<sequence length="568" mass="62164">MQSAYELGPPVSDASMAKESSYEPFNTVDRDRTDLLRLGKKQTEKLWFRVDARLQLYHTRDLGGRPHVRIHDDSIEFPLTHIVFSILALLSTSAGSLHDTPIPHSIYSGGPAGLVYGYLLVWVGTASIFATLGELASMAPTAGGQYYWVSMLAPRSSHKFFSYVTGWLTFWGWQTAIASSAFLSGTLVQGIIVLTTPTYEPKPWHSVLLLWAAIFFAIFVNTIIGGVLPKFEGFVLILHILGFFALLLPLIVYGPHQQASEVFGKFVNGGDWPTQGLSCMIGLVGSVFAFGGADGAIHMSEEIHDASLVIPRSIMATLFLNGCLGFGMLLATLFSLNDVKAAIESPTGYPFIEILVRSTGSIPGAAFMASLVTIMQWCANVGILASASRMCWSFARDHGLPGSRYLQHVDPRTSLPIRSIIATTSISCLLSLTVLGSSTAFNDLVSLWVASLNSSYLLASGLLLYHRCTGGISPYKADDLSDVIINRREYLMWGPWRIPGVYGIINNVFACIYVIVIIFFSLWPPGQPVDARSMNYSVLVTGAVAMFSVVYYFVWAKREYTGPVIEVN</sequence>
<dbReference type="Gene3D" id="1.20.1740.10">
    <property type="entry name" value="Amino acid/polyamine transporter I"/>
    <property type="match status" value="1"/>
</dbReference>
<dbReference type="PANTHER" id="PTHR45649">
    <property type="entry name" value="AMINO-ACID PERMEASE BAT1"/>
    <property type="match status" value="1"/>
</dbReference>
<feature type="transmembrane region" description="Helical" evidence="7">
    <location>
        <begin position="235"/>
        <end position="254"/>
    </location>
</feature>
<name>A0AA39QW60_9LECA</name>
<dbReference type="InterPro" id="IPR002293">
    <property type="entry name" value="AA/rel_permease1"/>
</dbReference>
<evidence type="ECO:0000256" key="5">
    <source>
        <dbReference type="ARBA" id="ARBA00023136"/>
    </source>
</evidence>
<dbReference type="Proteomes" id="UP001166286">
    <property type="component" value="Unassembled WGS sequence"/>
</dbReference>
<feature type="transmembrane region" description="Helical" evidence="7">
    <location>
        <begin position="208"/>
        <end position="228"/>
    </location>
</feature>
<evidence type="ECO:0000256" key="6">
    <source>
        <dbReference type="SAM" id="MobiDB-lite"/>
    </source>
</evidence>
<dbReference type="PANTHER" id="PTHR45649:SF1">
    <property type="entry name" value="TRANSPORTER, PUTATIVE (EUROFUNG)-RELATED"/>
    <property type="match status" value="1"/>
</dbReference>
<protein>
    <recommendedName>
        <fullName evidence="10">Choline transport protein</fullName>
    </recommendedName>
</protein>
<feature type="transmembrane region" description="Helical" evidence="7">
    <location>
        <begin position="115"/>
        <end position="139"/>
    </location>
</feature>
<feature type="transmembrane region" description="Helical" evidence="7">
    <location>
        <begin position="420"/>
        <end position="441"/>
    </location>
</feature>
<keyword evidence="5 7" id="KW-0472">Membrane</keyword>
<dbReference type="Pfam" id="PF13520">
    <property type="entry name" value="AA_permease_2"/>
    <property type="match status" value="1"/>
</dbReference>
<proteinExistence type="predicted"/>
<reference evidence="8" key="1">
    <citation type="submission" date="2023-03" db="EMBL/GenBank/DDBJ databases">
        <title>Complete genome of Cladonia borealis.</title>
        <authorList>
            <person name="Park H."/>
        </authorList>
    </citation>
    <scope>NUCLEOTIDE SEQUENCE</scope>
    <source>
        <strain evidence="8">ANT050790</strain>
    </source>
</reference>
<keyword evidence="9" id="KW-1185">Reference proteome</keyword>
<dbReference type="GO" id="GO:0022857">
    <property type="term" value="F:transmembrane transporter activity"/>
    <property type="evidence" value="ECO:0007669"/>
    <property type="project" value="InterPro"/>
</dbReference>
<evidence type="ECO:0000313" key="8">
    <source>
        <dbReference type="EMBL" id="KAK0510295.1"/>
    </source>
</evidence>
<evidence type="ECO:0000256" key="3">
    <source>
        <dbReference type="ARBA" id="ARBA00022692"/>
    </source>
</evidence>
<keyword evidence="4 7" id="KW-1133">Transmembrane helix</keyword>